<evidence type="ECO:0000313" key="2">
    <source>
        <dbReference type="Proteomes" id="UP000531594"/>
    </source>
</evidence>
<protein>
    <submittedName>
        <fullName evidence="1">Uncharacterized protein</fullName>
    </submittedName>
</protein>
<dbReference type="Proteomes" id="UP000531594">
    <property type="component" value="Unassembled WGS sequence"/>
</dbReference>
<reference evidence="1 2" key="1">
    <citation type="submission" date="2020-08" db="EMBL/GenBank/DDBJ databases">
        <title>Genomic Encyclopedia of Type Strains, Phase IV (KMG-IV): sequencing the most valuable type-strain genomes for metagenomic binning, comparative biology and taxonomic classification.</title>
        <authorList>
            <person name="Goeker M."/>
        </authorList>
    </citation>
    <scope>NUCLEOTIDE SEQUENCE [LARGE SCALE GENOMIC DNA]</scope>
    <source>
        <strain evidence="1 2">DSM 5391</strain>
    </source>
</reference>
<sequence>MEGADGLIYYRMKRQVLQGYTKLIEENEAGSFPDREASCIGVGCSSQFELMRRSKWCGVKKK</sequence>
<keyword evidence="2" id="KW-1185">Reference proteome</keyword>
<dbReference type="AlphaFoldDB" id="A0A7X0LW16"/>
<organism evidence="1 2">
    <name type="scientific">Bacillus benzoevorans</name>
    <dbReference type="NCBI Taxonomy" id="1456"/>
    <lineage>
        <taxon>Bacteria</taxon>
        <taxon>Bacillati</taxon>
        <taxon>Bacillota</taxon>
        <taxon>Bacilli</taxon>
        <taxon>Bacillales</taxon>
        <taxon>Bacillaceae</taxon>
        <taxon>Bacillus</taxon>
    </lineage>
</organism>
<dbReference type="EMBL" id="JACHGK010000009">
    <property type="protein sequence ID" value="MBB6446110.1"/>
    <property type="molecule type" value="Genomic_DNA"/>
</dbReference>
<accession>A0A7X0LW16</accession>
<evidence type="ECO:0000313" key="1">
    <source>
        <dbReference type="EMBL" id="MBB6446110.1"/>
    </source>
</evidence>
<comment type="caution">
    <text evidence="1">The sequence shown here is derived from an EMBL/GenBank/DDBJ whole genome shotgun (WGS) entry which is preliminary data.</text>
</comment>
<proteinExistence type="predicted"/>
<name>A0A7X0LW16_9BACI</name>
<gene>
    <name evidence="1" type="ORF">HNR53_002760</name>
</gene>